<evidence type="ECO:0000313" key="2">
    <source>
        <dbReference type="Proteomes" id="UP000824469"/>
    </source>
</evidence>
<accession>A0AA38F7J2</accession>
<reference evidence="1 2" key="1">
    <citation type="journal article" date="2021" name="Nat. Plants">
        <title>The Taxus genome provides insights into paclitaxel biosynthesis.</title>
        <authorList>
            <person name="Xiong X."/>
            <person name="Gou J."/>
            <person name="Liao Q."/>
            <person name="Li Y."/>
            <person name="Zhou Q."/>
            <person name="Bi G."/>
            <person name="Li C."/>
            <person name="Du R."/>
            <person name="Wang X."/>
            <person name="Sun T."/>
            <person name="Guo L."/>
            <person name="Liang H."/>
            <person name="Lu P."/>
            <person name="Wu Y."/>
            <person name="Zhang Z."/>
            <person name="Ro D.K."/>
            <person name="Shang Y."/>
            <person name="Huang S."/>
            <person name="Yan J."/>
        </authorList>
    </citation>
    <scope>NUCLEOTIDE SEQUENCE [LARGE SCALE GENOMIC DNA]</scope>
    <source>
        <strain evidence="1">Ta-2019</strain>
    </source>
</reference>
<proteinExistence type="predicted"/>
<name>A0AA38F7J2_TAXCH</name>
<keyword evidence="2" id="KW-1185">Reference proteome</keyword>
<protein>
    <submittedName>
        <fullName evidence="1">Uncharacterized protein</fullName>
    </submittedName>
</protein>
<comment type="caution">
    <text evidence="1">The sequence shown here is derived from an EMBL/GenBank/DDBJ whole genome shotgun (WGS) entry which is preliminary data.</text>
</comment>
<dbReference type="Proteomes" id="UP000824469">
    <property type="component" value="Unassembled WGS sequence"/>
</dbReference>
<organism evidence="1 2">
    <name type="scientific">Taxus chinensis</name>
    <name type="common">Chinese yew</name>
    <name type="synonym">Taxus wallichiana var. chinensis</name>
    <dbReference type="NCBI Taxonomy" id="29808"/>
    <lineage>
        <taxon>Eukaryota</taxon>
        <taxon>Viridiplantae</taxon>
        <taxon>Streptophyta</taxon>
        <taxon>Embryophyta</taxon>
        <taxon>Tracheophyta</taxon>
        <taxon>Spermatophyta</taxon>
        <taxon>Pinopsida</taxon>
        <taxon>Pinidae</taxon>
        <taxon>Conifers II</taxon>
        <taxon>Cupressales</taxon>
        <taxon>Taxaceae</taxon>
        <taxon>Taxus</taxon>
    </lineage>
</organism>
<evidence type="ECO:0000313" key="1">
    <source>
        <dbReference type="EMBL" id="KAH9295464.1"/>
    </source>
</evidence>
<feature type="non-terminal residue" evidence="1">
    <location>
        <position position="54"/>
    </location>
</feature>
<sequence length="54" mass="6137">MKDEECDVLDQKTLRTIQLFLAATVAFNISMEKTTVDLMEKLGKLYEKPSASNK</sequence>
<dbReference type="EMBL" id="JAHRHJ020000011">
    <property type="protein sequence ID" value="KAH9295464.1"/>
    <property type="molecule type" value="Genomic_DNA"/>
</dbReference>
<dbReference type="AlphaFoldDB" id="A0AA38F7J2"/>
<gene>
    <name evidence="1" type="ORF">KI387_039052</name>
</gene>